<dbReference type="Proteomes" id="UP000727490">
    <property type="component" value="Unassembled WGS sequence"/>
</dbReference>
<accession>A0A951J4V8</accession>
<gene>
    <name evidence="2" type="ORF">EGN73_20255</name>
</gene>
<evidence type="ECO:0008006" key="4">
    <source>
        <dbReference type="Google" id="ProtNLM"/>
    </source>
</evidence>
<sequence length="353" mass="41646">MAKTKTSYSFQFMNSKSLFCFLAAMSLIFFSKSVWAQAPNDLFESEEELILNFGFSFKEIHKSKEKSERFPVWIKFEENGTVDSVEAEVRARGNFRRDKCQLPPLKLRLKKKKRAGGIFENHKNLKLVLPCSESGDGDKLIRKEYLAYKLYEEVNPYFFKTRLVKLNITDFSNKKTKTYQLQGILIEDDQMVAKRFGGQLVKDLRLSPFRVQDSIGIRHDFFQMMIANTDWSTMAQHNITMMTLGQGKYVPLPYDFDMSGLVNAYYARVSELLPIKTVRQRLYRGVCWEESLFDHTREEFIRLQPAISEVMEKHEFLFDSKEMDRIRDYLNGFFEILHDDRKFKSEILDNCRK</sequence>
<proteinExistence type="predicted"/>
<evidence type="ECO:0000256" key="1">
    <source>
        <dbReference type="SAM" id="SignalP"/>
    </source>
</evidence>
<keyword evidence="3" id="KW-1185">Reference proteome</keyword>
<evidence type="ECO:0000313" key="3">
    <source>
        <dbReference type="Proteomes" id="UP000727490"/>
    </source>
</evidence>
<evidence type="ECO:0000313" key="2">
    <source>
        <dbReference type="EMBL" id="MBW3470131.1"/>
    </source>
</evidence>
<name>A0A951J4V8_9BACT</name>
<dbReference type="AlphaFoldDB" id="A0A951J4V8"/>
<organism evidence="2 3">
    <name type="scientific">Arthrospiribacter ruber</name>
    <dbReference type="NCBI Taxonomy" id="2487934"/>
    <lineage>
        <taxon>Bacteria</taxon>
        <taxon>Pseudomonadati</taxon>
        <taxon>Bacteroidota</taxon>
        <taxon>Cytophagia</taxon>
        <taxon>Cytophagales</taxon>
        <taxon>Cyclobacteriaceae</taxon>
        <taxon>Arthrospiribacter</taxon>
    </lineage>
</organism>
<dbReference type="RefSeq" id="WP_219293731.1">
    <property type="nucleotide sequence ID" value="NZ_RPHB01000011.1"/>
</dbReference>
<feature type="signal peptide" evidence="1">
    <location>
        <begin position="1"/>
        <end position="36"/>
    </location>
</feature>
<dbReference type="EMBL" id="RPHB01000011">
    <property type="protein sequence ID" value="MBW3470131.1"/>
    <property type="molecule type" value="Genomic_DNA"/>
</dbReference>
<protein>
    <recommendedName>
        <fullName evidence="4">YARHG domain-containing protein</fullName>
    </recommendedName>
</protein>
<feature type="chain" id="PRO_5037442665" description="YARHG domain-containing protein" evidence="1">
    <location>
        <begin position="37"/>
        <end position="353"/>
    </location>
</feature>
<reference evidence="2 3" key="1">
    <citation type="journal article" date="2020" name="Syst. Appl. Microbiol.">
        <title>Arthrospiribacter ruber gen. nov., sp. nov., a novel bacterium isolated from Arthrospira cultures.</title>
        <authorList>
            <person name="Waleron M."/>
            <person name="Misztak A."/>
            <person name="Waleron M.M."/>
            <person name="Furmaniak M."/>
            <person name="Mrozik A."/>
            <person name="Waleron K."/>
        </authorList>
    </citation>
    <scope>NUCLEOTIDE SEQUENCE [LARGE SCALE GENOMIC DNA]</scope>
    <source>
        <strain evidence="2 3">DPMB0001</strain>
    </source>
</reference>
<comment type="caution">
    <text evidence="2">The sequence shown here is derived from an EMBL/GenBank/DDBJ whole genome shotgun (WGS) entry which is preliminary data.</text>
</comment>
<keyword evidence="1" id="KW-0732">Signal</keyword>